<accession>A0A7C9TKH1</accession>
<organism evidence="1 2">
    <name type="scientific">Ideonella livida</name>
    <dbReference type="NCBI Taxonomy" id="2707176"/>
    <lineage>
        <taxon>Bacteria</taxon>
        <taxon>Pseudomonadati</taxon>
        <taxon>Pseudomonadota</taxon>
        <taxon>Betaproteobacteria</taxon>
        <taxon>Burkholderiales</taxon>
        <taxon>Sphaerotilaceae</taxon>
        <taxon>Ideonella</taxon>
    </lineage>
</organism>
<dbReference type="Proteomes" id="UP000484255">
    <property type="component" value="Unassembled WGS sequence"/>
</dbReference>
<dbReference type="RefSeq" id="WP_163457594.1">
    <property type="nucleotide sequence ID" value="NZ_JAAGOH010000011.1"/>
</dbReference>
<proteinExistence type="predicted"/>
<protein>
    <submittedName>
        <fullName evidence="1">Uncharacterized protein</fullName>
    </submittedName>
</protein>
<sequence length="103" mass="11394">MFDTASYGESFERDTGCTEAEWLGWLPGACGGHGLSLGPGPGQAQVRLGAGVLHLRWQVLAPRQIALVRLPRLWVVYRFEGVEAPERIAFMKRFDLHMQRGGG</sequence>
<name>A0A7C9TKH1_9BURK</name>
<evidence type="ECO:0000313" key="2">
    <source>
        <dbReference type="Proteomes" id="UP000484255"/>
    </source>
</evidence>
<dbReference type="AlphaFoldDB" id="A0A7C9TKH1"/>
<dbReference type="EMBL" id="JAAGOH010000011">
    <property type="protein sequence ID" value="NDY91744.1"/>
    <property type="molecule type" value="Genomic_DNA"/>
</dbReference>
<comment type="caution">
    <text evidence="1">The sequence shown here is derived from an EMBL/GenBank/DDBJ whole genome shotgun (WGS) entry which is preliminary data.</text>
</comment>
<gene>
    <name evidence="1" type="ORF">G3A44_11155</name>
</gene>
<reference evidence="1 2" key="1">
    <citation type="submission" date="2020-02" db="EMBL/GenBank/DDBJ databases">
        <title>Ideonella bacterium strain TBM-1.</title>
        <authorList>
            <person name="Chen W.-M."/>
        </authorList>
    </citation>
    <scope>NUCLEOTIDE SEQUENCE [LARGE SCALE GENOMIC DNA]</scope>
    <source>
        <strain evidence="1 2">TBM-1</strain>
    </source>
</reference>
<evidence type="ECO:0000313" key="1">
    <source>
        <dbReference type="EMBL" id="NDY91744.1"/>
    </source>
</evidence>
<keyword evidence="2" id="KW-1185">Reference proteome</keyword>